<dbReference type="PANTHER" id="PTHR43818">
    <property type="entry name" value="BCDNA.GH03377"/>
    <property type="match status" value="1"/>
</dbReference>
<feature type="domain" description="GFO/IDH/MocA-like oxidoreductase" evidence="3">
    <location>
        <begin position="141"/>
        <end position="264"/>
    </location>
</feature>
<dbReference type="Gene3D" id="3.40.50.720">
    <property type="entry name" value="NAD(P)-binding Rossmann-like Domain"/>
    <property type="match status" value="1"/>
</dbReference>
<keyword evidence="1" id="KW-0560">Oxidoreductase</keyword>
<evidence type="ECO:0000313" key="4">
    <source>
        <dbReference type="EMBL" id="MBU9726819.1"/>
    </source>
</evidence>
<organism evidence="4 5">
    <name type="scientific">Diplocloster modestus</name>
    <dbReference type="NCBI Taxonomy" id="2850322"/>
    <lineage>
        <taxon>Bacteria</taxon>
        <taxon>Bacillati</taxon>
        <taxon>Bacillota</taxon>
        <taxon>Clostridia</taxon>
        <taxon>Lachnospirales</taxon>
        <taxon>Lachnospiraceae</taxon>
        <taxon>Diplocloster</taxon>
    </lineage>
</organism>
<gene>
    <name evidence="4" type="ORF">KTH90_12410</name>
</gene>
<reference evidence="4 5" key="1">
    <citation type="submission" date="2021-06" db="EMBL/GenBank/DDBJ databases">
        <title>Description of novel taxa of the family Lachnospiraceae.</title>
        <authorList>
            <person name="Chaplin A.V."/>
            <person name="Sokolova S.R."/>
            <person name="Pikina A.P."/>
            <person name="Korzhanova M."/>
            <person name="Belova V."/>
            <person name="Korostin D."/>
            <person name="Efimov B.A."/>
        </authorList>
    </citation>
    <scope>NUCLEOTIDE SEQUENCE [LARGE SCALE GENOMIC DNA]</scope>
    <source>
        <strain evidence="4 5">ASD4241</strain>
    </source>
</reference>
<dbReference type="SUPFAM" id="SSF51735">
    <property type="entry name" value="NAD(P)-binding Rossmann-fold domains"/>
    <property type="match status" value="1"/>
</dbReference>
<dbReference type="PANTHER" id="PTHR43818:SF11">
    <property type="entry name" value="BCDNA.GH03377"/>
    <property type="match status" value="1"/>
</dbReference>
<keyword evidence="5" id="KW-1185">Reference proteome</keyword>
<protein>
    <submittedName>
        <fullName evidence="4">Gfo/Idh/MocA family oxidoreductase</fullName>
    </submittedName>
</protein>
<dbReference type="SUPFAM" id="SSF55347">
    <property type="entry name" value="Glyceraldehyde-3-phosphate dehydrogenase-like, C-terminal domain"/>
    <property type="match status" value="1"/>
</dbReference>
<dbReference type="InterPro" id="IPR050463">
    <property type="entry name" value="Gfo/Idh/MocA_oxidrdct_glycsds"/>
</dbReference>
<evidence type="ECO:0000259" key="3">
    <source>
        <dbReference type="Pfam" id="PF22725"/>
    </source>
</evidence>
<dbReference type="Pfam" id="PF22725">
    <property type="entry name" value="GFO_IDH_MocA_C3"/>
    <property type="match status" value="1"/>
</dbReference>
<dbReference type="EMBL" id="JAHQCX010000007">
    <property type="protein sequence ID" value="MBU9726819.1"/>
    <property type="molecule type" value="Genomic_DNA"/>
</dbReference>
<dbReference type="InterPro" id="IPR036291">
    <property type="entry name" value="NAD(P)-bd_dom_sf"/>
</dbReference>
<sequence length="337" mass="37687">MLRAAIIGYGGIAQAAHLPAYRQLEQEGLVKLVAACDIAPERFLKKIDINIGEAQNEDMDITYFTDAEAMLSACDVDLIDICLPTPLHAATAADMLKRGYHVLSEKPMARTWEEAQQMLCAARTSKGRLMIGQCLRFFPEYRYLKQVVEMNEFGRVLSARFSRQSPPPLWGYENWFMDYEKSGGCLYDMHIHDIDMVRYLFGNPHSVKCAAADVYSGKDSVFSQLDYEGFPALVVGDWSLEGMEFRAEFCVAFEHATVVGENGVVTVYPRGAASYQPELAKGAGVTEEIRYFLNIIESKQENMKNPPESAAQSVRLVSLLEESSNHGGRPVVLKEEV</sequence>
<dbReference type="Proteomes" id="UP001314681">
    <property type="component" value="Unassembled WGS sequence"/>
</dbReference>
<name>A0ABS6K8G8_9FIRM</name>
<feature type="domain" description="Gfo/Idh/MocA-like oxidoreductase N-terminal" evidence="2">
    <location>
        <begin position="2"/>
        <end position="132"/>
    </location>
</feature>
<comment type="caution">
    <text evidence="4">The sequence shown here is derived from an EMBL/GenBank/DDBJ whole genome shotgun (WGS) entry which is preliminary data.</text>
</comment>
<dbReference type="InterPro" id="IPR000683">
    <property type="entry name" value="Gfo/Idh/MocA-like_OxRdtase_N"/>
</dbReference>
<evidence type="ECO:0000259" key="2">
    <source>
        <dbReference type="Pfam" id="PF01408"/>
    </source>
</evidence>
<dbReference type="RefSeq" id="WP_158352920.1">
    <property type="nucleotide sequence ID" value="NZ_JAHQCX010000007.1"/>
</dbReference>
<evidence type="ECO:0000256" key="1">
    <source>
        <dbReference type="ARBA" id="ARBA00023002"/>
    </source>
</evidence>
<dbReference type="InterPro" id="IPR055170">
    <property type="entry name" value="GFO_IDH_MocA-like_dom"/>
</dbReference>
<accession>A0ABS6K8G8</accession>
<evidence type="ECO:0000313" key="5">
    <source>
        <dbReference type="Proteomes" id="UP001314681"/>
    </source>
</evidence>
<dbReference type="Pfam" id="PF01408">
    <property type="entry name" value="GFO_IDH_MocA"/>
    <property type="match status" value="1"/>
</dbReference>
<dbReference type="Gene3D" id="3.30.360.10">
    <property type="entry name" value="Dihydrodipicolinate Reductase, domain 2"/>
    <property type="match status" value="1"/>
</dbReference>
<proteinExistence type="predicted"/>